<proteinExistence type="predicted"/>
<evidence type="ECO:0000313" key="2">
    <source>
        <dbReference type="Proteomes" id="UP000829398"/>
    </source>
</evidence>
<reference evidence="2" key="1">
    <citation type="journal article" date="2023" name="Hortic. Res.">
        <title>A chromosome-level phased genome enabling allele-level studies in sweet orange: a case study on citrus Huanglongbing tolerance.</title>
        <authorList>
            <person name="Wu B."/>
            <person name="Yu Q."/>
            <person name="Deng Z."/>
            <person name="Duan Y."/>
            <person name="Luo F."/>
            <person name="Gmitter F. Jr."/>
        </authorList>
    </citation>
    <scope>NUCLEOTIDE SEQUENCE [LARGE SCALE GENOMIC DNA]</scope>
    <source>
        <strain evidence="2">cv. Valencia</strain>
    </source>
</reference>
<comment type="caution">
    <text evidence="1">The sequence shown here is derived from an EMBL/GenBank/DDBJ whole genome shotgun (WGS) entry which is preliminary data.</text>
</comment>
<protein>
    <submittedName>
        <fullName evidence="1">Reverse transcriptase domain-containing protein</fullName>
    </submittedName>
</protein>
<evidence type="ECO:0000313" key="1">
    <source>
        <dbReference type="EMBL" id="KAH9733850.1"/>
    </source>
</evidence>
<dbReference type="EMBL" id="CM039175">
    <property type="protein sequence ID" value="KAH9733850.1"/>
    <property type="molecule type" value="Genomic_DNA"/>
</dbReference>
<keyword evidence="1" id="KW-0695">RNA-directed DNA polymerase</keyword>
<keyword evidence="1" id="KW-0548">Nucleotidyltransferase</keyword>
<accession>A0ACB8JMW4</accession>
<gene>
    <name evidence="1" type="ORF">KPL71_017168</name>
</gene>
<keyword evidence="2" id="KW-1185">Reference proteome</keyword>
<organism evidence="1 2">
    <name type="scientific">Citrus sinensis</name>
    <name type="common">Sweet orange</name>
    <name type="synonym">Citrus aurantium var. sinensis</name>
    <dbReference type="NCBI Taxonomy" id="2711"/>
    <lineage>
        <taxon>Eukaryota</taxon>
        <taxon>Viridiplantae</taxon>
        <taxon>Streptophyta</taxon>
        <taxon>Embryophyta</taxon>
        <taxon>Tracheophyta</taxon>
        <taxon>Spermatophyta</taxon>
        <taxon>Magnoliopsida</taxon>
        <taxon>eudicotyledons</taxon>
        <taxon>Gunneridae</taxon>
        <taxon>Pentapetalae</taxon>
        <taxon>rosids</taxon>
        <taxon>malvids</taxon>
        <taxon>Sapindales</taxon>
        <taxon>Rutaceae</taxon>
        <taxon>Aurantioideae</taxon>
        <taxon>Citrus</taxon>
    </lineage>
</organism>
<keyword evidence="1" id="KW-0808">Transferase</keyword>
<sequence length="513" mass="57753">MYRPISLCNVAYKTITKMIANRLHSILPHLVDPHQTSFVPGRHITENIVITQEVVHSMRKKTGATGFMAIKVDLEKAYDRLSWEFISDTLREARIPPDLIQVIMACITSATMRILWNGEATDDFIPSRGIRQGCPISPYLFVLCIERLSHGIHNAVNVGKWRPIMLSRTGTPLSHLFFADDLLLLAEATVEQAKVISAVLADFCFCSNAKVNTSKTLLYFSKNMGARDISTISNLLGFSVTSDLGKYLGVPLHHSRVSTKMFQEIIDKVEKRLSGWNASHLSLAGRITLAQSVLQAIPIYIMQTVLLPSVVRGRIDRALQEVLASRRWCLGDGLSVRFWWDLWVTDNIPLIAYATDSIPVEILDCKVADFVDENGSWCWSSFEKYLPNNIILQIAALHPPSHAKGMDTIFWAHSKHGEFTTSSAYLALSGYNSAAEDRTWRLIWTWKGPQSMRVFLWQAFHAGLKTKAELARRHLLTSTCCDRCGALCEDALHALRDCPSVKQFWLNIIPISQ</sequence>
<name>A0ACB8JMW4_CITSI</name>
<dbReference type="Proteomes" id="UP000829398">
    <property type="component" value="Chromosome 6"/>
</dbReference>